<dbReference type="SMART" id="SM00220">
    <property type="entry name" value="S_TKc"/>
    <property type="match status" value="1"/>
</dbReference>
<reference evidence="3 4" key="1">
    <citation type="journal article" date="2012" name="BMC Genomics">
        <title>Tools to kill: Genome of one of the most destructive plant pathogenic fungi Macrophomina phaseolina.</title>
        <authorList>
            <person name="Islam M.S."/>
            <person name="Haque M.S."/>
            <person name="Islam M.M."/>
            <person name="Emdad E.M."/>
            <person name="Halim A."/>
            <person name="Hossen Q.M.M."/>
            <person name="Hossain M.Z."/>
            <person name="Ahmed B."/>
            <person name="Rahim S."/>
            <person name="Rahman M.S."/>
            <person name="Alam M.M."/>
            <person name="Hou S."/>
            <person name="Wan X."/>
            <person name="Saito J.A."/>
            <person name="Alam M."/>
        </authorList>
    </citation>
    <scope>NUCLEOTIDE SEQUENCE [LARGE SCALE GENOMIC DNA]</scope>
    <source>
        <strain evidence="3 4">MS6</strain>
    </source>
</reference>
<dbReference type="SUPFAM" id="SSF56112">
    <property type="entry name" value="Protein kinase-like (PK-like)"/>
    <property type="match status" value="1"/>
</dbReference>
<dbReference type="InterPro" id="IPR000719">
    <property type="entry name" value="Prot_kinase_dom"/>
</dbReference>
<name>K2R7X2_MACPH</name>
<dbReference type="STRING" id="1126212.K2R7X2"/>
<proteinExistence type="predicted"/>
<dbReference type="PROSITE" id="PS50011">
    <property type="entry name" value="PROTEIN_KINASE_DOM"/>
    <property type="match status" value="1"/>
</dbReference>
<dbReference type="VEuPathDB" id="FungiDB:MPH_04283"/>
<evidence type="ECO:0000256" key="1">
    <source>
        <dbReference type="PROSITE-ProRule" id="PRU10141"/>
    </source>
</evidence>
<dbReference type="Gene3D" id="1.10.510.10">
    <property type="entry name" value="Transferase(Phosphotransferase) domain 1"/>
    <property type="match status" value="1"/>
</dbReference>
<dbReference type="Proteomes" id="UP000007129">
    <property type="component" value="Unassembled WGS sequence"/>
</dbReference>
<protein>
    <recommendedName>
        <fullName evidence="2">Protein kinase domain-containing protein</fullName>
    </recommendedName>
</protein>
<dbReference type="AlphaFoldDB" id="K2R7X2"/>
<accession>K2R7X2</accession>
<dbReference type="PROSITE" id="PS00107">
    <property type="entry name" value="PROTEIN_KINASE_ATP"/>
    <property type="match status" value="1"/>
</dbReference>
<dbReference type="InterPro" id="IPR017441">
    <property type="entry name" value="Protein_kinase_ATP_BS"/>
</dbReference>
<dbReference type="HOGENOM" id="CLU_407130_0_0_1"/>
<sequence length="675" mass="76404">MPTTAAAPLLEPAFPTAAAPPPAAAPLSGRELYRRAVHAYLAGLDAQSRANEPLARRRPAQWDRAIDVRWDCLPSIVRRRWDAESHRLWPRNGDNPAVPLTELDLFCSPDEIYYVRRRRRKNKRKRQQPQWHMTEAHVRSRYLPVYNVLPPAVALPVVLPGAGNGFLYGHAGWADATNVINYARGLPPNTARLRAIPASQGFPDNGRRSLEPSFMTRFNDIGGLRQYQQNVQTHVWRWHKALGQGGFGIAMLYRYTDLLTHVTHFRVVVKRDRYHGAGDMERSVYASLQASVNAGIPYPMHIIGYQGSYTPALDTTIGSTLMPGLGRTYLDYAPFGCLHDLFDYYNLQGIIFPEPFLWHLLYCLTKAAEALEQPVPGHKAQMFNYDLKPENVLLDYPDLAAPWWSQRYPLLRTVDLGGVGVYPNAGQAENPQIRGLGTYGFRPWELLREDDQVLCNSYRTEKKKLVNGPDPKERLKVNEKMRIHTTIYQIGLVLYHAMTLQVRELPQQWLMPPTPVPGAPPATIAASRIERLHLSRHDFPPRHTMPRPSPQDDDARAFNPAFPAATTDPNMDPAQDAFAARPFVSPLHSVRPQYSARLVECVYRCLEPEAAKRPGVADVLAEARDVMRGFEARWPPPPLDLDGIALANWPRPRGLVLLRDKYPMGGLVLRNEYRP</sequence>
<dbReference type="InParanoid" id="K2R7X2"/>
<gene>
    <name evidence="3" type="ORF">MPH_04283</name>
</gene>
<evidence type="ECO:0000259" key="2">
    <source>
        <dbReference type="PROSITE" id="PS50011"/>
    </source>
</evidence>
<dbReference type="GO" id="GO:0004672">
    <property type="term" value="F:protein kinase activity"/>
    <property type="evidence" value="ECO:0007669"/>
    <property type="project" value="InterPro"/>
</dbReference>
<evidence type="ECO:0000313" key="3">
    <source>
        <dbReference type="EMBL" id="EKG18481.1"/>
    </source>
</evidence>
<dbReference type="OrthoDB" id="3945224at2759"/>
<dbReference type="EMBL" id="AHHD01000207">
    <property type="protein sequence ID" value="EKG18481.1"/>
    <property type="molecule type" value="Genomic_DNA"/>
</dbReference>
<evidence type="ECO:0000313" key="4">
    <source>
        <dbReference type="Proteomes" id="UP000007129"/>
    </source>
</evidence>
<keyword evidence="1" id="KW-0067">ATP-binding</keyword>
<feature type="binding site" evidence="1">
    <location>
        <position position="270"/>
    </location>
    <ligand>
        <name>ATP</name>
        <dbReference type="ChEBI" id="CHEBI:30616"/>
    </ligand>
</feature>
<dbReference type="InterPro" id="IPR011009">
    <property type="entry name" value="Kinase-like_dom_sf"/>
</dbReference>
<feature type="domain" description="Protein kinase" evidence="2">
    <location>
        <begin position="236"/>
        <end position="627"/>
    </location>
</feature>
<organism evidence="3 4">
    <name type="scientific">Macrophomina phaseolina (strain MS6)</name>
    <name type="common">Charcoal rot fungus</name>
    <dbReference type="NCBI Taxonomy" id="1126212"/>
    <lineage>
        <taxon>Eukaryota</taxon>
        <taxon>Fungi</taxon>
        <taxon>Dikarya</taxon>
        <taxon>Ascomycota</taxon>
        <taxon>Pezizomycotina</taxon>
        <taxon>Dothideomycetes</taxon>
        <taxon>Dothideomycetes incertae sedis</taxon>
        <taxon>Botryosphaeriales</taxon>
        <taxon>Botryosphaeriaceae</taxon>
        <taxon>Macrophomina</taxon>
    </lineage>
</organism>
<comment type="caution">
    <text evidence="3">The sequence shown here is derived from an EMBL/GenBank/DDBJ whole genome shotgun (WGS) entry which is preliminary data.</text>
</comment>
<keyword evidence="1" id="KW-0547">Nucleotide-binding</keyword>
<dbReference type="GO" id="GO:0005524">
    <property type="term" value="F:ATP binding"/>
    <property type="evidence" value="ECO:0007669"/>
    <property type="project" value="UniProtKB-UniRule"/>
</dbReference>